<feature type="transmembrane region" description="Helical" evidence="7">
    <location>
        <begin position="311"/>
        <end position="332"/>
    </location>
</feature>
<feature type="transmembrane region" description="Helical" evidence="7">
    <location>
        <begin position="145"/>
        <end position="166"/>
    </location>
</feature>
<evidence type="ECO:0000256" key="4">
    <source>
        <dbReference type="ARBA" id="ARBA00022692"/>
    </source>
</evidence>
<dbReference type="PANTHER" id="PTHR42718">
    <property type="entry name" value="MAJOR FACILITATOR SUPERFAMILY MULTIDRUG TRANSPORTER MFSC"/>
    <property type="match status" value="1"/>
</dbReference>
<dbReference type="Gene3D" id="1.20.1720.10">
    <property type="entry name" value="Multidrug resistance protein D"/>
    <property type="match status" value="1"/>
</dbReference>
<feature type="transmembrane region" description="Helical" evidence="7">
    <location>
        <begin position="62"/>
        <end position="79"/>
    </location>
</feature>
<dbReference type="GO" id="GO:0022857">
    <property type="term" value="F:transmembrane transporter activity"/>
    <property type="evidence" value="ECO:0007669"/>
    <property type="project" value="InterPro"/>
</dbReference>
<feature type="transmembrane region" description="Helical" evidence="7">
    <location>
        <begin position="485"/>
        <end position="504"/>
    </location>
</feature>
<dbReference type="CDD" id="cd17321">
    <property type="entry name" value="MFS_MMR_MDR_like"/>
    <property type="match status" value="1"/>
</dbReference>
<feature type="transmembrane region" description="Helical" evidence="7">
    <location>
        <begin position="172"/>
        <end position="194"/>
    </location>
</feature>
<evidence type="ECO:0000313" key="9">
    <source>
        <dbReference type="EMBL" id="MBB4917704.1"/>
    </source>
</evidence>
<keyword evidence="10" id="KW-1185">Reference proteome</keyword>
<reference evidence="9 10" key="1">
    <citation type="submission" date="2020-08" db="EMBL/GenBank/DDBJ databases">
        <title>Genomic Encyclopedia of Type Strains, Phase III (KMG-III): the genomes of soil and plant-associated and newly described type strains.</title>
        <authorList>
            <person name="Whitman W."/>
        </authorList>
    </citation>
    <scope>NUCLEOTIDE SEQUENCE [LARGE SCALE GENOMIC DNA]</scope>
    <source>
        <strain evidence="9 10">CECT 8840</strain>
    </source>
</reference>
<feature type="domain" description="Major facilitator superfamily (MFS) profile" evidence="8">
    <location>
        <begin position="20"/>
        <end position="512"/>
    </location>
</feature>
<keyword evidence="5 7" id="KW-1133">Transmembrane helix</keyword>
<dbReference type="RefSeq" id="WP_184718229.1">
    <property type="nucleotide sequence ID" value="NZ_JACHJP010000005.1"/>
</dbReference>
<evidence type="ECO:0000256" key="6">
    <source>
        <dbReference type="ARBA" id="ARBA00023136"/>
    </source>
</evidence>
<feature type="transmembrane region" description="Helical" evidence="7">
    <location>
        <begin position="111"/>
        <end position="133"/>
    </location>
</feature>
<organism evidence="9 10">
    <name type="scientific">Streptosporangium saharense</name>
    <dbReference type="NCBI Taxonomy" id="1706840"/>
    <lineage>
        <taxon>Bacteria</taxon>
        <taxon>Bacillati</taxon>
        <taxon>Actinomycetota</taxon>
        <taxon>Actinomycetes</taxon>
        <taxon>Streptosporangiales</taxon>
        <taxon>Streptosporangiaceae</taxon>
        <taxon>Streptosporangium</taxon>
    </lineage>
</organism>
<evidence type="ECO:0000313" key="10">
    <source>
        <dbReference type="Proteomes" id="UP000552644"/>
    </source>
</evidence>
<protein>
    <submittedName>
        <fullName evidence="9">DHA2 family multidrug resistance protein-like MFS transporter</fullName>
    </submittedName>
</protein>
<dbReference type="AlphaFoldDB" id="A0A7W7QQG9"/>
<evidence type="ECO:0000256" key="2">
    <source>
        <dbReference type="ARBA" id="ARBA00022448"/>
    </source>
</evidence>
<name>A0A7W7QQG9_9ACTN</name>
<evidence type="ECO:0000256" key="5">
    <source>
        <dbReference type="ARBA" id="ARBA00022989"/>
    </source>
</evidence>
<feature type="transmembrane region" description="Helical" evidence="7">
    <location>
        <begin position="86"/>
        <end position="105"/>
    </location>
</feature>
<evidence type="ECO:0000256" key="7">
    <source>
        <dbReference type="SAM" id="Phobius"/>
    </source>
</evidence>
<feature type="transmembrane region" description="Helical" evidence="7">
    <location>
        <begin position="410"/>
        <end position="428"/>
    </location>
</feature>
<dbReference type="InterPro" id="IPR011701">
    <property type="entry name" value="MFS"/>
</dbReference>
<comment type="caution">
    <text evidence="9">The sequence shown here is derived from an EMBL/GenBank/DDBJ whole genome shotgun (WGS) entry which is preliminary data.</text>
</comment>
<dbReference type="Proteomes" id="UP000552644">
    <property type="component" value="Unassembled WGS sequence"/>
</dbReference>
<dbReference type="InterPro" id="IPR020846">
    <property type="entry name" value="MFS_dom"/>
</dbReference>
<feature type="transmembrane region" description="Helical" evidence="7">
    <location>
        <begin position="21"/>
        <end position="42"/>
    </location>
</feature>
<evidence type="ECO:0000256" key="3">
    <source>
        <dbReference type="ARBA" id="ARBA00022475"/>
    </source>
</evidence>
<keyword evidence="4 7" id="KW-0812">Transmembrane</keyword>
<sequence length="512" mass="52475">MSVSKTEETEPRATSRTWMGLAVLALPTLLVALDMNVLFLALPRLTAELGADSVEQLWITDAYGFMVAGLVITMGTLGDRIGRRKLLLTGAFAFAIASLASAYAPNPTVLIAARTVLGIAGATVMPSTLALITNMFRDAQDRGKAIAVWATCNFTGAALGPVVGGILLDHFWWGSVFLMALPIMVVVLIAGPLLLPEFRPPQAGKLDLTSVLLSMLAILPVVYGIKTLATGNGTATVSVVAILVGLVFAIVFVRRQLHLDNPLLDLRLFTRRSFALVVLALALAGIVMAGVGLLVTQFLQSVLGYSPLTSALWFAPMGLAVAVGTMVTPAFTKSLKPSVAIAGGLAVSTIGAAVLIVVNSTWGPVPVVIGIAILAVGTGPLFTIGTGLVVGSVPPERAGSAAAMSETANFLGGALGLALLGTIGAAVYQHQMAGAVPDGVPEAAADAARETVAGATSVAASLPADQATELLRQAHSAFTSGLNTAGVVSTVIFALFTVLAAVFFRRAGGEES</sequence>
<proteinExistence type="predicted"/>
<accession>A0A7W7QQG9</accession>
<dbReference type="SUPFAM" id="SSF103473">
    <property type="entry name" value="MFS general substrate transporter"/>
    <property type="match status" value="1"/>
</dbReference>
<comment type="subcellular location">
    <subcellularLocation>
        <location evidence="1">Cell membrane</location>
        <topology evidence="1">Multi-pass membrane protein</topology>
    </subcellularLocation>
</comment>
<dbReference type="Gene3D" id="1.20.1250.20">
    <property type="entry name" value="MFS general substrate transporter like domains"/>
    <property type="match status" value="1"/>
</dbReference>
<feature type="transmembrane region" description="Helical" evidence="7">
    <location>
        <begin position="339"/>
        <end position="362"/>
    </location>
</feature>
<feature type="transmembrane region" description="Helical" evidence="7">
    <location>
        <begin position="206"/>
        <end position="225"/>
    </location>
</feature>
<gene>
    <name evidence="9" type="ORF">FHS44_004824</name>
</gene>
<evidence type="ECO:0000256" key="1">
    <source>
        <dbReference type="ARBA" id="ARBA00004651"/>
    </source>
</evidence>
<dbReference type="GO" id="GO:0005886">
    <property type="term" value="C:plasma membrane"/>
    <property type="evidence" value="ECO:0007669"/>
    <property type="project" value="UniProtKB-SubCell"/>
</dbReference>
<dbReference type="InterPro" id="IPR036259">
    <property type="entry name" value="MFS_trans_sf"/>
</dbReference>
<evidence type="ECO:0000259" key="8">
    <source>
        <dbReference type="PROSITE" id="PS50850"/>
    </source>
</evidence>
<dbReference type="PROSITE" id="PS50850">
    <property type="entry name" value="MFS"/>
    <property type="match status" value="1"/>
</dbReference>
<dbReference type="Pfam" id="PF07690">
    <property type="entry name" value="MFS_1"/>
    <property type="match status" value="1"/>
</dbReference>
<dbReference type="EMBL" id="JACHJP010000005">
    <property type="protein sequence ID" value="MBB4917704.1"/>
    <property type="molecule type" value="Genomic_DNA"/>
</dbReference>
<dbReference type="PANTHER" id="PTHR42718:SF47">
    <property type="entry name" value="METHYL VIOLOGEN RESISTANCE PROTEIN SMVA"/>
    <property type="match status" value="1"/>
</dbReference>
<feature type="transmembrane region" description="Helical" evidence="7">
    <location>
        <begin position="368"/>
        <end position="390"/>
    </location>
</feature>
<feature type="transmembrane region" description="Helical" evidence="7">
    <location>
        <begin position="274"/>
        <end position="299"/>
    </location>
</feature>
<keyword evidence="6 7" id="KW-0472">Membrane</keyword>
<keyword evidence="3" id="KW-1003">Cell membrane</keyword>
<keyword evidence="2" id="KW-0813">Transport</keyword>
<feature type="transmembrane region" description="Helical" evidence="7">
    <location>
        <begin position="231"/>
        <end position="253"/>
    </location>
</feature>